<keyword evidence="6" id="KW-1185">Reference proteome</keyword>
<feature type="site" description="Important for substrate specificity" evidence="4">
    <location>
        <position position="227"/>
    </location>
</feature>
<reference evidence="5 6" key="1">
    <citation type="submission" date="2016-03" db="EMBL/GenBank/DDBJ databases">
        <title>Acetic acid bacteria sequencing.</title>
        <authorList>
            <person name="Brandt J."/>
            <person name="Jakob F."/>
            <person name="Vogel R.F."/>
        </authorList>
    </citation>
    <scope>NUCLEOTIDE SEQUENCE [LARGE SCALE GENOMIC DNA]</scope>
    <source>
        <strain evidence="5 6">NBRC 101099</strain>
    </source>
</reference>
<evidence type="ECO:0000256" key="3">
    <source>
        <dbReference type="ARBA" id="ARBA00022726"/>
    </source>
</evidence>
<dbReference type="PROSITE" id="PS01240">
    <property type="entry name" value="PNP_MTAP_2"/>
    <property type="match status" value="1"/>
</dbReference>
<feature type="binding site" evidence="4">
    <location>
        <begin position="59"/>
        <end position="60"/>
    </location>
    <ligand>
        <name>phosphate</name>
        <dbReference type="ChEBI" id="CHEBI:43474"/>
    </ligand>
</feature>
<dbReference type="EC" id="2.4.2.28" evidence="4"/>
<dbReference type="Pfam" id="PF01048">
    <property type="entry name" value="PNP_UDP_1"/>
    <property type="match status" value="1"/>
</dbReference>
<accession>A0A1U9KN68</accession>
<organism evidence="5 6">
    <name type="scientific">Neoasaia chiangmaiensis</name>
    <dbReference type="NCBI Taxonomy" id="320497"/>
    <lineage>
        <taxon>Bacteria</taxon>
        <taxon>Pseudomonadati</taxon>
        <taxon>Pseudomonadota</taxon>
        <taxon>Alphaproteobacteria</taxon>
        <taxon>Acetobacterales</taxon>
        <taxon>Acetobacteraceae</taxon>
        <taxon>Neoasaia</taxon>
    </lineage>
</organism>
<dbReference type="SUPFAM" id="SSF53167">
    <property type="entry name" value="Purine and uridine phosphorylases"/>
    <property type="match status" value="1"/>
</dbReference>
<evidence type="ECO:0000313" key="5">
    <source>
        <dbReference type="EMBL" id="AQS87140.1"/>
    </source>
</evidence>
<dbReference type="AlphaFoldDB" id="A0A1U9KN68"/>
<gene>
    <name evidence="4" type="primary">mtnP</name>
    <name evidence="5" type="ORF">A0U93_03430</name>
</gene>
<dbReference type="CDD" id="cd09010">
    <property type="entry name" value="MTAP_SsMTAPII_like_MTIP"/>
    <property type="match status" value="1"/>
</dbReference>
<evidence type="ECO:0000256" key="2">
    <source>
        <dbReference type="ARBA" id="ARBA00022679"/>
    </source>
</evidence>
<dbReference type="GO" id="GO:0006166">
    <property type="term" value="P:purine ribonucleoside salvage"/>
    <property type="evidence" value="ECO:0007669"/>
    <property type="project" value="UniProtKB-KW"/>
</dbReference>
<dbReference type="Proteomes" id="UP000188604">
    <property type="component" value="Chromosome"/>
</dbReference>
<protein>
    <recommendedName>
        <fullName evidence="4">S-methyl-5'-thioadenosine phosphorylase</fullName>
        <ecNumber evidence="4">2.4.2.28</ecNumber>
    </recommendedName>
    <alternativeName>
        <fullName evidence="4">5'-methylthioadenosine phosphorylase</fullName>
        <shortName evidence="4">MTA phosphorylase</shortName>
        <shortName evidence="4">MTAP</shortName>
    </alternativeName>
</protein>
<evidence type="ECO:0000256" key="4">
    <source>
        <dbReference type="HAMAP-Rule" id="MF_01963"/>
    </source>
</evidence>
<dbReference type="NCBIfam" id="TIGR01694">
    <property type="entry name" value="MTAP"/>
    <property type="match status" value="1"/>
</dbReference>
<comment type="catalytic activity">
    <reaction evidence="4">
        <text>S-methyl-5'-thioadenosine + phosphate = 5-(methylsulfanyl)-alpha-D-ribose 1-phosphate + adenine</text>
        <dbReference type="Rhea" id="RHEA:11852"/>
        <dbReference type="ChEBI" id="CHEBI:16708"/>
        <dbReference type="ChEBI" id="CHEBI:17509"/>
        <dbReference type="ChEBI" id="CHEBI:43474"/>
        <dbReference type="ChEBI" id="CHEBI:58533"/>
        <dbReference type="EC" id="2.4.2.28"/>
    </reaction>
</comment>
<dbReference type="InterPro" id="IPR018099">
    <property type="entry name" value="Purine_phosphorylase-2_CS"/>
</dbReference>
<dbReference type="OrthoDB" id="1523230at2"/>
<dbReference type="HAMAP" id="MF_01963">
    <property type="entry name" value="MTAP"/>
    <property type="match status" value="1"/>
</dbReference>
<feature type="binding site" evidence="4">
    <location>
        <position position="190"/>
    </location>
    <ligand>
        <name>substrate</name>
    </ligand>
</feature>
<feature type="binding site" evidence="4">
    <location>
        <position position="191"/>
    </location>
    <ligand>
        <name>phosphate</name>
        <dbReference type="ChEBI" id="CHEBI:43474"/>
    </ligand>
</feature>
<keyword evidence="3 4" id="KW-0660">Purine salvage</keyword>
<dbReference type="InterPro" id="IPR000845">
    <property type="entry name" value="Nucleoside_phosphorylase_d"/>
</dbReference>
<keyword evidence="1 4" id="KW-0328">Glycosyltransferase</keyword>
<keyword evidence="2 4" id="KW-0808">Transferase</keyword>
<dbReference type="Gene3D" id="3.40.50.1580">
    <property type="entry name" value="Nucleoside phosphorylase domain"/>
    <property type="match status" value="1"/>
</dbReference>
<dbReference type="GO" id="GO:0005829">
    <property type="term" value="C:cytosol"/>
    <property type="evidence" value="ECO:0007669"/>
    <property type="project" value="TreeGrafter"/>
</dbReference>
<dbReference type="PANTHER" id="PTHR42679:SF2">
    <property type="entry name" value="S-METHYL-5'-THIOADENOSINE PHOSPHORYLASE"/>
    <property type="match status" value="1"/>
</dbReference>
<dbReference type="RefSeq" id="WP_077806114.1">
    <property type="nucleotide sequence ID" value="NZ_BJXS01000008.1"/>
</dbReference>
<dbReference type="GO" id="GO:0017061">
    <property type="term" value="F:S-methyl-5-thioadenosine phosphorylase activity"/>
    <property type="evidence" value="ECO:0007669"/>
    <property type="project" value="UniProtKB-UniRule"/>
</dbReference>
<dbReference type="PANTHER" id="PTHR42679">
    <property type="entry name" value="S-METHYL-5'-THIOADENOSINE PHOSPHORYLASE"/>
    <property type="match status" value="1"/>
</dbReference>
<sequence>MAEENTIEPVIGIIGGSGLYDIDGLQDKEWRHVETPWGEPSDALLFGRLDGVRCVFLPRHGRGHPIPPSELNFRANIDALKRSGVTDILSLSAVGSLRDDLPPGSFVLVDQFIDRSFARNKTFFTRGCVAHVAMADPVCPRIGDEVMRQANLLNISIRKGGTYLVMEGPQFSTRAESELYRQWGCSVIGMTNMPEAKLAREAEIDYASVAMVTDFDCWHDEHDSVTVDAVVQVMQRNSERARALVRAVIPALGQRRAPCPAGCDRALDHALITAPAARDPALLAKLDAVAGRVLNR</sequence>
<comment type="function">
    <text evidence="4">Catalyzes the reversible phosphorylation of S-methyl-5'-thioadenosine (MTA) to adenine and 5-methylthioribose-1-phosphate. Involved in the breakdown of MTA, a major by-product of polyamine biosynthesis. Responsible for the first step in the methionine salvage pathway after MTA has been generated from S-adenosylmethionine. Has broad substrate specificity with 6-aminopurine nucleosides as preferred substrates.</text>
</comment>
<dbReference type="GO" id="GO:0019509">
    <property type="term" value="P:L-methionine salvage from methylthioadenosine"/>
    <property type="evidence" value="ECO:0007669"/>
    <property type="project" value="UniProtKB-UniRule"/>
</dbReference>
<dbReference type="InterPro" id="IPR010044">
    <property type="entry name" value="MTAP"/>
</dbReference>
<feature type="binding site" evidence="4">
    <location>
        <position position="17"/>
    </location>
    <ligand>
        <name>phosphate</name>
        <dbReference type="ChEBI" id="CHEBI:43474"/>
    </ligand>
</feature>
<dbReference type="NCBIfam" id="NF006492">
    <property type="entry name" value="PRK08931.1"/>
    <property type="match status" value="1"/>
</dbReference>
<proteinExistence type="inferred from homology"/>
<name>A0A1U9KN68_9PROT</name>
<dbReference type="STRING" id="320497.A0U93_03430"/>
<dbReference type="InterPro" id="IPR035994">
    <property type="entry name" value="Nucleoside_phosphorylase_sf"/>
</dbReference>
<comment type="subunit">
    <text evidence="4">Homohexamer. Dimer of a homotrimer.</text>
</comment>
<feature type="site" description="Important for substrate specificity" evidence="4">
    <location>
        <position position="172"/>
    </location>
</feature>
<evidence type="ECO:0000256" key="1">
    <source>
        <dbReference type="ARBA" id="ARBA00022676"/>
    </source>
</evidence>
<evidence type="ECO:0000313" key="6">
    <source>
        <dbReference type="Proteomes" id="UP000188604"/>
    </source>
</evidence>
<comment type="similarity">
    <text evidence="4">Belongs to the PNP/MTAP phosphorylase family. MTAP subfamily.</text>
</comment>
<dbReference type="KEGG" id="nch:A0U93_03430"/>
<comment type="pathway">
    <text evidence="4">Amino-acid biosynthesis; L-methionine biosynthesis via salvage pathway; S-methyl-5-thio-alpha-D-ribose 1-phosphate from S-methyl-5'-thioadenosine (phosphorylase route): step 1/1.</text>
</comment>
<dbReference type="UniPathway" id="UPA00904">
    <property type="reaction ID" value="UER00873"/>
</dbReference>
<feature type="binding site" evidence="4">
    <location>
        <begin position="214"/>
        <end position="216"/>
    </location>
    <ligand>
        <name>substrate</name>
    </ligand>
</feature>
<dbReference type="EMBL" id="CP014691">
    <property type="protein sequence ID" value="AQS87140.1"/>
    <property type="molecule type" value="Genomic_DNA"/>
</dbReference>
<feature type="binding site" evidence="4">
    <location>
        <begin position="92"/>
        <end position="93"/>
    </location>
    <ligand>
        <name>phosphate</name>
        <dbReference type="ChEBI" id="CHEBI:43474"/>
    </ligand>
</feature>
<dbReference type="FunFam" id="3.40.50.1580:FF:000012">
    <property type="entry name" value="Probable 6-oxopurine nucleoside phosphorylase"/>
    <property type="match status" value="1"/>
</dbReference>